<feature type="region of interest" description="Disordered" evidence="5">
    <location>
        <begin position="105"/>
        <end position="124"/>
    </location>
</feature>
<dbReference type="PROSITE" id="PS50011">
    <property type="entry name" value="PROTEIN_KINASE_DOM"/>
    <property type="match status" value="1"/>
</dbReference>
<dbReference type="InterPro" id="IPR008271">
    <property type="entry name" value="Ser/Thr_kinase_AS"/>
</dbReference>
<accession>A0A517TVK5</accession>
<keyword evidence="3 8" id="KW-0418">Kinase</keyword>
<evidence type="ECO:0000259" key="7">
    <source>
        <dbReference type="PROSITE" id="PS50011"/>
    </source>
</evidence>
<dbReference type="Gene3D" id="3.30.200.20">
    <property type="entry name" value="Phosphorylase Kinase, domain 1"/>
    <property type="match status" value="1"/>
</dbReference>
<feature type="domain" description="Protein kinase" evidence="7">
    <location>
        <begin position="132"/>
        <end position="426"/>
    </location>
</feature>
<dbReference type="AlphaFoldDB" id="A0A517TVK5"/>
<organism evidence="8 9">
    <name type="scientific">Lacipirellula limnantheis</name>
    <dbReference type="NCBI Taxonomy" id="2528024"/>
    <lineage>
        <taxon>Bacteria</taxon>
        <taxon>Pseudomonadati</taxon>
        <taxon>Planctomycetota</taxon>
        <taxon>Planctomycetia</taxon>
        <taxon>Pirellulales</taxon>
        <taxon>Lacipirellulaceae</taxon>
        <taxon>Lacipirellula</taxon>
    </lineage>
</organism>
<keyword evidence="6" id="KW-0472">Membrane</keyword>
<feature type="region of interest" description="Disordered" evidence="5">
    <location>
        <begin position="485"/>
        <end position="508"/>
    </location>
</feature>
<dbReference type="SUPFAM" id="SSF56112">
    <property type="entry name" value="Protein kinase-like (PK-like)"/>
    <property type="match status" value="1"/>
</dbReference>
<dbReference type="Pfam" id="PF00069">
    <property type="entry name" value="Pkinase"/>
    <property type="match status" value="1"/>
</dbReference>
<keyword evidence="6" id="KW-0812">Transmembrane</keyword>
<feature type="transmembrane region" description="Helical" evidence="6">
    <location>
        <begin position="457"/>
        <end position="477"/>
    </location>
</feature>
<keyword evidence="4" id="KW-0067">ATP-binding</keyword>
<gene>
    <name evidence="8" type="primary">pknD_2</name>
    <name evidence="8" type="ORF">I41_15750</name>
</gene>
<keyword evidence="9" id="KW-1185">Reference proteome</keyword>
<evidence type="ECO:0000313" key="8">
    <source>
        <dbReference type="EMBL" id="QDT72397.1"/>
    </source>
</evidence>
<keyword evidence="2" id="KW-0547">Nucleotide-binding</keyword>
<dbReference type="EC" id="2.7.11.1" evidence="8"/>
<dbReference type="GO" id="GO:0005524">
    <property type="term" value="F:ATP binding"/>
    <property type="evidence" value="ECO:0007669"/>
    <property type="project" value="UniProtKB-KW"/>
</dbReference>
<proteinExistence type="predicted"/>
<evidence type="ECO:0000256" key="6">
    <source>
        <dbReference type="SAM" id="Phobius"/>
    </source>
</evidence>
<dbReference type="PANTHER" id="PTHR43289">
    <property type="entry name" value="MITOGEN-ACTIVATED PROTEIN KINASE KINASE KINASE 20-RELATED"/>
    <property type="match status" value="1"/>
</dbReference>
<sequence length="508" mass="55785">MSSAINSRDLLLCLLAKQRGLLDDVRLEGAVVQWRSAPHLSLLDVLEQRGDVSRQERNELAAAVANHAIETAIDPQASRLRELPPGVRRLLVGEHSDVALATDVGFDTRPASPPTKANLSPPSATLTPGERFDVLQVHAQGGLGVVFLARDHEIDRTVALKQIKSQWADDEDSRARFLLEARITGRLEHPGIVPIYALGADATGRPYYAMRLIRGESLLEVLHRFHATDVAGRLDERMPELRKLLQRFIDVCNAVDYAHSKGVIHRDLKPSNIMVGKYGETLVVDWGLAKVIGSDEDVALTTRMVRQPESEGGATTTRIGATIGTPAYMSPEQAAGRNDELGPPTDVYSLGATLYHLLTGELPHADDDDVGVMIARAEHGHVIPASVAAPWLPRPLASICMKALSLAPEARYVSARALSDDIERWLGDEPVRAHRERLSERVYRWTRRHRTLATSLFVGYLVATIAIIIGSFGWSYLRVQQEERKQRANTTAASDAGDSAIERPTSAE</sequence>
<keyword evidence="6" id="KW-1133">Transmembrane helix</keyword>
<dbReference type="RefSeq" id="WP_145431973.1">
    <property type="nucleotide sequence ID" value="NZ_CP036339.1"/>
</dbReference>
<dbReference type="CDD" id="cd14014">
    <property type="entry name" value="STKc_PknB_like"/>
    <property type="match status" value="1"/>
</dbReference>
<evidence type="ECO:0000256" key="2">
    <source>
        <dbReference type="ARBA" id="ARBA00022741"/>
    </source>
</evidence>
<evidence type="ECO:0000256" key="4">
    <source>
        <dbReference type="ARBA" id="ARBA00022840"/>
    </source>
</evidence>
<reference evidence="8 9" key="1">
    <citation type="submission" date="2019-02" db="EMBL/GenBank/DDBJ databases">
        <title>Deep-cultivation of Planctomycetes and their phenomic and genomic characterization uncovers novel biology.</title>
        <authorList>
            <person name="Wiegand S."/>
            <person name="Jogler M."/>
            <person name="Boedeker C."/>
            <person name="Pinto D."/>
            <person name="Vollmers J."/>
            <person name="Rivas-Marin E."/>
            <person name="Kohn T."/>
            <person name="Peeters S.H."/>
            <person name="Heuer A."/>
            <person name="Rast P."/>
            <person name="Oberbeckmann S."/>
            <person name="Bunk B."/>
            <person name="Jeske O."/>
            <person name="Meyerdierks A."/>
            <person name="Storesund J.E."/>
            <person name="Kallscheuer N."/>
            <person name="Luecker S."/>
            <person name="Lage O.M."/>
            <person name="Pohl T."/>
            <person name="Merkel B.J."/>
            <person name="Hornburger P."/>
            <person name="Mueller R.-W."/>
            <person name="Bruemmer F."/>
            <person name="Labrenz M."/>
            <person name="Spormann A.M."/>
            <person name="Op den Camp H."/>
            <person name="Overmann J."/>
            <person name="Amann R."/>
            <person name="Jetten M.S.M."/>
            <person name="Mascher T."/>
            <person name="Medema M.H."/>
            <person name="Devos D.P."/>
            <person name="Kaster A.-K."/>
            <person name="Ovreas L."/>
            <person name="Rohde M."/>
            <person name="Galperin M.Y."/>
            <person name="Jogler C."/>
        </authorList>
    </citation>
    <scope>NUCLEOTIDE SEQUENCE [LARGE SCALE GENOMIC DNA]</scope>
    <source>
        <strain evidence="8 9">I41</strain>
    </source>
</reference>
<evidence type="ECO:0000313" key="9">
    <source>
        <dbReference type="Proteomes" id="UP000317909"/>
    </source>
</evidence>
<evidence type="ECO:0000256" key="5">
    <source>
        <dbReference type="SAM" id="MobiDB-lite"/>
    </source>
</evidence>
<protein>
    <submittedName>
        <fullName evidence="8">Serine/threonine-protein kinase PknD</fullName>
        <ecNumber evidence="8">2.7.11.1</ecNumber>
    </submittedName>
</protein>
<dbReference type="InterPro" id="IPR000719">
    <property type="entry name" value="Prot_kinase_dom"/>
</dbReference>
<dbReference type="PANTHER" id="PTHR43289:SF6">
    <property type="entry name" value="SERINE_THREONINE-PROTEIN KINASE NEKL-3"/>
    <property type="match status" value="1"/>
</dbReference>
<evidence type="ECO:0000256" key="3">
    <source>
        <dbReference type="ARBA" id="ARBA00022777"/>
    </source>
</evidence>
<dbReference type="GO" id="GO:0004674">
    <property type="term" value="F:protein serine/threonine kinase activity"/>
    <property type="evidence" value="ECO:0007669"/>
    <property type="project" value="UniProtKB-EC"/>
</dbReference>
<keyword evidence="1 8" id="KW-0808">Transferase</keyword>
<dbReference type="Gene3D" id="1.10.510.10">
    <property type="entry name" value="Transferase(Phosphotransferase) domain 1"/>
    <property type="match status" value="1"/>
</dbReference>
<dbReference type="EMBL" id="CP036339">
    <property type="protein sequence ID" value="QDT72397.1"/>
    <property type="molecule type" value="Genomic_DNA"/>
</dbReference>
<dbReference type="SMART" id="SM00220">
    <property type="entry name" value="S_TKc"/>
    <property type="match status" value="1"/>
</dbReference>
<dbReference type="KEGG" id="llh:I41_15750"/>
<name>A0A517TVK5_9BACT</name>
<dbReference type="InterPro" id="IPR011009">
    <property type="entry name" value="Kinase-like_dom_sf"/>
</dbReference>
<evidence type="ECO:0000256" key="1">
    <source>
        <dbReference type="ARBA" id="ARBA00022679"/>
    </source>
</evidence>
<dbReference type="OrthoDB" id="6111975at2"/>
<feature type="compositionally biased region" description="Polar residues" evidence="5">
    <location>
        <begin position="115"/>
        <end position="124"/>
    </location>
</feature>
<dbReference type="PROSITE" id="PS00108">
    <property type="entry name" value="PROTEIN_KINASE_ST"/>
    <property type="match status" value="1"/>
</dbReference>
<dbReference type="Proteomes" id="UP000317909">
    <property type="component" value="Chromosome"/>
</dbReference>